<feature type="transmembrane region" description="Helical" evidence="5">
    <location>
        <begin position="47"/>
        <end position="69"/>
    </location>
</feature>
<proteinExistence type="predicted"/>
<dbReference type="SUPFAM" id="SSF53098">
    <property type="entry name" value="Ribonuclease H-like"/>
    <property type="match status" value="1"/>
</dbReference>
<dbReference type="GO" id="GO:0008408">
    <property type="term" value="F:3'-5' exonuclease activity"/>
    <property type="evidence" value="ECO:0007669"/>
    <property type="project" value="TreeGrafter"/>
</dbReference>
<comment type="catalytic activity">
    <reaction evidence="4">
        <text>DNA(n) + a 2'-deoxyribonucleoside 5'-triphosphate = DNA(n+1) + diphosphate</text>
        <dbReference type="Rhea" id="RHEA:22508"/>
        <dbReference type="Rhea" id="RHEA-COMP:17339"/>
        <dbReference type="Rhea" id="RHEA-COMP:17340"/>
        <dbReference type="ChEBI" id="CHEBI:33019"/>
        <dbReference type="ChEBI" id="CHEBI:61560"/>
        <dbReference type="ChEBI" id="CHEBI:173112"/>
        <dbReference type="EC" id="2.7.7.7"/>
    </reaction>
</comment>
<evidence type="ECO:0000256" key="3">
    <source>
        <dbReference type="ARBA" id="ARBA00026073"/>
    </source>
</evidence>
<dbReference type="EC" id="2.7.7.7" evidence="1"/>
<dbReference type="InterPro" id="IPR013520">
    <property type="entry name" value="Ribonucl_H"/>
</dbReference>
<dbReference type="EMBL" id="CP017781">
    <property type="protein sequence ID" value="AOZ69899.1"/>
    <property type="molecule type" value="Genomic_DNA"/>
</dbReference>
<evidence type="ECO:0000256" key="4">
    <source>
        <dbReference type="ARBA" id="ARBA00049244"/>
    </source>
</evidence>
<dbReference type="SUPFAM" id="SSF55785">
    <property type="entry name" value="PYP-like sensor domain (PAS domain)"/>
    <property type="match status" value="1"/>
</dbReference>
<dbReference type="GO" id="GO:0045004">
    <property type="term" value="P:DNA replication proofreading"/>
    <property type="evidence" value="ECO:0007669"/>
    <property type="project" value="TreeGrafter"/>
</dbReference>
<name>A0A1D9MDT3_9RHOB</name>
<sequence length="697" mass="75457">MSLAGLSLRLRIFLFFAALALGNVAALVAGLVYGYTKLGEPDLLDGFLIGGTVAGFVIFGLVVAVWFLFDENVAKPIERLAGGMRARTHAEVVAELDQTAGRYLGDLAPAAAAVTQHLAETRSALTEAVQRETTRLAREKERLEALLSDVPVGVLLCTADHQLVFYNGQAVDLLGGAHAPGLDRRVFDYLHQPPISHAYARLIETDDPDAASDLLCATTADGKVLAARMRLLSEGEDHHLTARPGYVLTLRDVSGDMRAHASREQLMDELFDRIRRPAAALQSLTGVLTADDGPTGAARDRVREAARSEAAHLAQAIHTLFERHEQNRADWWPLAMIRASDLGEAVRARVEAEGGALLAVAAPLMLRCEGFEMVALLAGLAARLEGRSDLRLEISEDGAGAMIALEWTGAPVAIGALERWLDAPLETGLAGVTGRSVLVSHASEIWPERLGEGRARLCIPLREARRSVKRPKPVPRKVVYDFDLLGQSREAEFAATPLERLTYVVFDTETTGLLPSEGDEIVQIAAVRIVNGRRVESEVFDTLVNPGRRIPPASTEIHGISDAMVEDAPDIVDVGRRFHKFVEGAVLVAHNAPFDMEFLRRKELAIGLNFDNPILDTVLLSAVVFGQSETHSLDALTHRLGITIPEEARHTAIGDTVATADAFLKLMPALKARGLATFGDVVAEVRKHGRLIKDLNG</sequence>
<evidence type="ECO:0000259" key="7">
    <source>
        <dbReference type="SMART" id="SM00479"/>
    </source>
</evidence>
<dbReference type="Gene3D" id="3.30.450.20">
    <property type="entry name" value="PAS domain"/>
    <property type="match status" value="1"/>
</dbReference>
<dbReference type="CDD" id="cd06127">
    <property type="entry name" value="DEDDh"/>
    <property type="match status" value="1"/>
</dbReference>
<dbReference type="NCBIfam" id="TIGR00573">
    <property type="entry name" value="dnaq"/>
    <property type="match status" value="1"/>
</dbReference>
<dbReference type="SMART" id="SM00091">
    <property type="entry name" value="PAS"/>
    <property type="match status" value="1"/>
</dbReference>
<keyword evidence="9" id="KW-1185">Reference proteome</keyword>
<dbReference type="PANTHER" id="PTHR30231">
    <property type="entry name" value="DNA POLYMERASE III SUBUNIT EPSILON"/>
    <property type="match status" value="1"/>
</dbReference>
<evidence type="ECO:0000256" key="5">
    <source>
        <dbReference type="SAM" id="Phobius"/>
    </source>
</evidence>
<dbReference type="GO" id="GO:0003887">
    <property type="term" value="F:DNA-directed DNA polymerase activity"/>
    <property type="evidence" value="ECO:0007669"/>
    <property type="project" value="UniProtKB-EC"/>
</dbReference>
<dbReference type="Proteomes" id="UP000176562">
    <property type="component" value="Chromosome"/>
</dbReference>
<feature type="domain" description="PAS" evidence="6">
    <location>
        <begin position="141"/>
        <end position="207"/>
    </location>
</feature>
<comment type="function">
    <text evidence="2">DNA polymerase III is a complex, multichain enzyme responsible for most of the replicative synthesis in bacteria. The epsilon subunit contain the editing function and is a proofreading 3'-5' exonuclease.</text>
</comment>
<dbReference type="PANTHER" id="PTHR30231:SF41">
    <property type="entry name" value="DNA POLYMERASE III SUBUNIT EPSILON"/>
    <property type="match status" value="1"/>
</dbReference>
<dbReference type="InterPro" id="IPR036397">
    <property type="entry name" value="RNaseH_sf"/>
</dbReference>
<dbReference type="InterPro" id="IPR000014">
    <property type="entry name" value="PAS"/>
</dbReference>
<keyword evidence="5" id="KW-1133">Transmembrane helix</keyword>
<evidence type="ECO:0000256" key="1">
    <source>
        <dbReference type="ARBA" id="ARBA00012417"/>
    </source>
</evidence>
<dbReference type="InterPro" id="IPR006054">
    <property type="entry name" value="DnaQ"/>
</dbReference>
<gene>
    <name evidence="8" type="ORF">LPB142_11670</name>
</gene>
<reference evidence="8 9" key="1">
    <citation type="submission" date="2016-10" db="EMBL/GenBank/DDBJ databases">
        <title>Rhodobacter sp. LPB0142, isolated from sea water.</title>
        <authorList>
            <person name="Kim E."/>
            <person name="Yi H."/>
        </authorList>
    </citation>
    <scope>NUCLEOTIDE SEQUENCE [LARGE SCALE GENOMIC DNA]</scope>
    <source>
        <strain evidence="8 9">LPB0142</strain>
    </source>
</reference>
<accession>A0A1D9MDT3</accession>
<keyword evidence="5" id="KW-0472">Membrane</keyword>
<dbReference type="GO" id="GO:0003677">
    <property type="term" value="F:DNA binding"/>
    <property type="evidence" value="ECO:0007669"/>
    <property type="project" value="InterPro"/>
</dbReference>
<dbReference type="STRING" id="1850250.LPB142_11670"/>
<dbReference type="FunFam" id="3.30.420.10:FF:000045">
    <property type="entry name" value="3'-5' exonuclease DinG"/>
    <property type="match status" value="1"/>
</dbReference>
<dbReference type="GO" id="GO:0005829">
    <property type="term" value="C:cytosol"/>
    <property type="evidence" value="ECO:0007669"/>
    <property type="project" value="TreeGrafter"/>
</dbReference>
<feature type="transmembrane region" description="Helical" evidence="5">
    <location>
        <begin position="12"/>
        <end position="35"/>
    </location>
</feature>
<evidence type="ECO:0000256" key="2">
    <source>
        <dbReference type="ARBA" id="ARBA00025483"/>
    </source>
</evidence>
<feature type="domain" description="Exonuclease" evidence="7">
    <location>
        <begin position="502"/>
        <end position="672"/>
    </location>
</feature>
<dbReference type="InterPro" id="IPR012337">
    <property type="entry name" value="RNaseH-like_sf"/>
</dbReference>
<protein>
    <recommendedName>
        <fullName evidence="1">DNA-directed DNA polymerase</fullName>
        <ecNumber evidence="1">2.7.7.7</ecNumber>
    </recommendedName>
</protein>
<comment type="subunit">
    <text evidence="3">DNA polymerase III contains a core (composed of alpha, epsilon and theta chains) that associates with a tau subunit. This core dimerizes to form the POLIII' complex. PolIII' associates with the gamma complex (composed of gamma, delta, delta', psi and chi chains) and with the beta chain to form the complete DNA polymerase III complex.</text>
</comment>
<dbReference type="InterPro" id="IPR035965">
    <property type="entry name" value="PAS-like_dom_sf"/>
</dbReference>
<dbReference type="Pfam" id="PF00929">
    <property type="entry name" value="RNase_T"/>
    <property type="match status" value="1"/>
</dbReference>
<dbReference type="SMART" id="SM00479">
    <property type="entry name" value="EXOIII"/>
    <property type="match status" value="1"/>
</dbReference>
<keyword evidence="5" id="KW-0812">Transmembrane</keyword>
<evidence type="ECO:0000259" key="6">
    <source>
        <dbReference type="SMART" id="SM00091"/>
    </source>
</evidence>
<dbReference type="RefSeq" id="WP_071166477.1">
    <property type="nucleotide sequence ID" value="NZ_CP017781.1"/>
</dbReference>
<organism evidence="8 9">
    <name type="scientific">Rhodobacter xanthinilyticus</name>
    <dbReference type="NCBI Taxonomy" id="1850250"/>
    <lineage>
        <taxon>Bacteria</taxon>
        <taxon>Pseudomonadati</taxon>
        <taxon>Pseudomonadota</taxon>
        <taxon>Alphaproteobacteria</taxon>
        <taxon>Rhodobacterales</taxon>
        <taxon>Rhodobacter group</taxon>
        <taxon>Rhodobacter</taxon>
    </lineage>
</organism>
<dbReference type="Gene3D" id="3.30.420.10">
    <property type="entry name" value="Ribonuclease H-like superfamily/Ribonuclease H"/>
    <property type="match status" value="1"/>
</dbReference>
<evidence type="ECO:0000313" key="9">
    <source>
        <dbReference type="Proteomes" id="UP000176562"/>
    </source>
</evidence>
<dbReference type="KEGG" id="rhp:LPB142_11670"/>
<evidence type="ECO:0000313" key="8">
    <source>
        <dbReference type="EMBL" id="AOZ69899.1"/>
    </source>
</evidence>
<dbReference type="AlphaFoldDB" id="A0A1D9MDT3"/>